<keyword evidence="6 7" id="KW-0057">Aromatic amino acid biosynthesis</keyword>
<organism evidence="8 9">
    <name type="scientific">Suilimivivens aceti</name>
    <dbReference type="NCBI Taxonomy" id="2981774"/>
    <lineage>
        <taxon>Bacteria</taxon>
        <taxon>Bacillati</taxon>
        <taxon>Bacillota</taxon>
        <taxon>Clostridia</taxon>
        <taxon>Lachnospirales</taxon>
        <taxon>Lachnospiraceae</taxon>
        <taxon>Suilimivivens</taxon>
    </lineage>
</organism>
<keyword evidence="1 7" id="KW-0028">Amino-acid biosynthesis</keyword>
<evidence type="ECO:0000256" key="5">
    <source>
        <dbReference type="ARBA" id="ARBA00022840"/>
    </source>
</evidence>
<evidence type="ECO:0000256" key="4">
    <source>
        <dbReference type="ARBA" id="ARBA00022777"/>
    </source>
</evidence>
<comment type="subcellular location">
    <subcellularLocation>
        <location evidence="7">Cytoplasm</location>
    </subcellularLocation>
</comment>
<evidence type="ECO:0000256" key="7">
    <source>
        <dbReference type="HAMAP-Rule" id="MF_00109"/>
    </source>
</evidence>
<dbReference type="Gene3D" id="3.40.50.300">
    <property type="entry name" value="P-loop containing nucleotide triphosphate hydrolases"/>
    <property type="match status" value="1"/>
</dbReference>
<keyword evidence="7" id="KW-0963">Cytoplasm</keyword>
<dbReference type="RefSeq" id="WP_118797770.1">
    <property type="nucleotide sequence ID" value="NZ_JAOQKJ010000004.1"/>
</dbReference>
<keyword evidence="3 7" id="KW-0547">Nucleotide-binding</keyword>
<dbReference type="PANTHER" id="PTHR21087">
    <property type="entry name" value="SHIKIMATE KINASE"/>
    <property type="match status" value="1"/>
</dbReference>
<feature type="binding site" evidence="7">
    <location>
        <position position="16"/>
    </location>
    <ligand>
        <name>Mg(2+)</name>
        <dbReference type="ChEBI" id="CHEBI:18420"/>
    </ligand>
</feature>
<keyword evidence="7" id="KW-0460">Magnesium</keyword>
<reference evidence="8 9" key="1">
    <citation type="journal article" date="2021" name="ISME Commun">
        <title>Automated analysis of genomic sequences facilitates high-throughput and comprehensive description of bacteria.</title>
        <authorList>
            <person name="Hitch T.C.A."/>
        </authorList>
    </citation>
    <scope>NUCLEOTIDE SEQUENCE [LARGE SCALE GENOMIC DNA]</scope>
    <source>
        <strain evidence="8 9">Sanger_18</strain>
    </source>
</reference>
<comment type="similarity">
    <text evidence="7">Belongs to the shikimate kinase family.</text>
</comment>
<feature type="binding site" evidence="7">
    <location>
        <position position="138"/>
    </location>
    <ligand>
        <name>substrate</name>
    </ligand>
</feature>
<keyword evidence="4 7" id="KW-0418">Kinase</keyword>
<dbReference type="EC" id="2.7.1.71" evidence="7"/>
<dbReference type="InterPro" id="IPR027417">
    <property type="entry name" value="P-loop_NTPase"/>
</dbReference>
<evidence type="ECO:0000256" key="2">
    <source>
        <dbReference type="ARBA" id="ARBA00022679"/>
    </source>
</evidence>
<comment type="caution">
    <text evidence="8">The sequence shown here is derived from an EMBL/GenBank/DDBJ whole genome shotgun (WGS) entry which is preliminary data.</text>
</comment>
<protein>
    <recommendedName>
        <fullName evidence="7">Shikimate kinase</fullName>
        <shortName evidence="7">SK</shortName>
        <ecNumber evidence="7">2.7.1.71</ecNumber>
    </recommendedName>
</protein>
<evidence type="ECO:0000256" key="3">
    <source>
        <dbReference type="ARBA" id="ARBA00022741"/>
    </source>
</evidence>
<comment type="catalytic activity">
    <reaction evidence="7">
        <text>shikimate + ATP = 3-phosphoshikimate + ADP + H(+)</text>
        <dbReference type="Rhea" id="RHEA:13121"/>
        <dbReference type="ChEBI" id="CHEBI:15378"/>
        <dbReference type="ChEBI" id="CHEBI:30616"/>
        <dbReference type="ChEBI" id="CHEBI:36208"/>
        <dbReference type="ChEBI" id="CHEBI:145989"/>
        <dbReference type="ChEBI" id="CHEBI:456216"/>
        <dbReference type="EC" id="2.7.1.71"/>
    </reaction>
</comment>
<comment type="subunit">
    <text evidence="7">Monomer.</text>
</comment>
<dbReference type="SUPFAM" id="SSF52540">
    <property type="entry name" value="P-loop containing nucleoside triphosphate hydrolases"/>
    <property type="match status" value="1"/>
</dbReference>
<comment type="pathway">
    <text evidence="7">Metabolic intermediate biosynthesis; chorismate biosynthesis; chorismate from D-erythrose 4-phosphate and phosphoenolpyruvate: step 5/7.</text>
</comment>
<proteinExistence type="inferred from homology"/>
<keyword evidence="7" id="KW-0479">Metal-binding</keyword>
<feature type="binding site" evidence="7">
    <location>
        <position position="81"/>
    </location>
    <ligand>
        <name>substrate</name>
    </ligand>
</feature>
<evidence type="ECO:0000313" key="9">
    <source>
        <dbReference type="Proteomes" id="UP001652432"/>
    </source>
</evidence>
<keyword evidence="9" id="KW-1185">Reference proteome</keyword>
<comment type="function">
    <text evidence="7">Catalyzes the specific phosphorylation of the 3-hydroxyl group of shikimic acid using ATP as a cosubstrate.</text>
</comment>
<feature type="binding site" evidence="7">
    <location>
        <position position="58"/>
    </location>
    <ligand>
        <name>substrate</name>
    </ligand>
</feature>
<comment type="cofactor">
    <cofactor evidence="7">
        <name>Mg(2+)</name>
        <dbReference type="ChEBI" id="CHEBI:18420"/>
    </cofactor>
    <text evidence="7">Binds 1 Mg(2+) ion per subunit.</text>
</comment>
<dbReference type="Proteomes" id="UP001652432">
    <property type="component" value="Unassembled WGS sequence"/>
</dbReference>
<evidence type="ECO:0000256" key="1">
    <source>
        <dbReference type="ARBA" id="ARBA00022605"/>
    </source>
</evidence>
<sequence length="181" mass="20828">MKNNIILIGFMGCGKTSTGIRLSYALRRTLIDTDKWIEKKQKMSISELFASKGEACFRKMETDCIRELIRTEDNRIIATGGGLPLREENARLLAELGSIYYLRITPEIVYERLKYDTTRPLLQGEDPKGKIRALLEQRAPLYEACADHVIDVGEKNFGEIIDEICRLQGEERWNGKDREEK</sequence>
<evidence type="ECO:0000313" key="8">
    <source>
        <dbReference type="EMBL" id="MCU6744072.1"/>
    </source>
</evidence>
<comment type="caution">
    <text evidence="7">Lacks conserved residue(s) required for the propagation of feature annotation.</text>
</comment>
<dbReference type="InterPro" id="IPR000623">
    <property type="entry name" value="Shikimate_kinase/TSH1"/>
</dbReference>
<accession>A0ABT2T2B8</accession>
<keyword evidence="2 7" id="KW-0808">Transferase</keyword>
<name>A0ABT2T2B8_9FIRM</name>
<dbReference type="GO" id="GO:0016301">
    <property type="term" value="F:kinase activity"/>
    <property type="evidence" value="ECO:0007669"/>
    <property type="project" value="UniProtKB-KW"/>
</dbReference>
<dbReference type="InterPro" id="IPR031322">
    <property type="entry name" value="Shikimate/glucono_kinase"/>
</dbReference>
<feature type="binding site" evidence="7">
    <location>
        <position position="119"/>
    </location>
    <ligand>
        <name>ATP</name>
        <dbReference type="ChEBI" id="CHEBI:30616"/>
    </ligand>
</feature>
<dbReference type="PRINTS" id="PR01100">
    <property type="entry name" value="SHIKIMTKNASE"/>
</dbReference>
<dbReference type="CDD" id="cd00464">
    <property type="entry name" value="SK"/>
    <property type="match status" value="1"/>
</dbReference>
<dbReference type="Pfam" id="PF01202">
    <property type="entry name" value="SKI"/>
    <property type="match status" value="1"/>
</dbReference>
<feature type="binding site" evidence="7">
    <location>
        <begin position="12"/>
        <end position="17"/>
    </location>
    <ligand>
        <name>ATP</name>
        <dbReference type="ChEBI" id="CHEBI:30616"/>
    </ligand>
</feature>
<feature type="binding site" evidence="7">
    <location>
        <position position="34"/>
    </location>
    <ligand>
        <name>substrate</name>
    </ligand>
</feature>
<dbReference type="EMBL" id="JAOQKJ010000004">
    <property type="protein sequence ID" value="MCU6744072.1"/>
    <property type="molecule type" value="Genomic_DNA"/>
</dbReference>
<keyword evidence="5 7" id="KW-0067">ATP-binding</keyword>
<dbReference type="HAMAP" id="MF_00109">
    <property type="entry name" value="Shikimate_kinase"/>
    <property type="match status" value="1"/>
</dbReference>
<evidence type="ECO:0000256" key="6">
    <source>
        <dbReference type="ARBA" id="ARBA00023141"/>
    </source>
</evidence>
<gene>
    <name evidence="7" type="primary">aroK</name>
    <name evidence="8" type="ORF">OCV77_06115</name>
</gene>
<dbReference type="PANTHER" id="PTHR21087:SF16">
    <property type="entry name" value="SHIKIMATE KINASE 1, CHLOROPLASTIC"/>
    <property type="match status" value="1"/>
</dbReference>